<sequence>MEFLSRSWSDANPETLHSPPSPLYSKSGTAAAAVTTRTANTNSGATPETNDVDAAAEESVTSTETCSGSTFSFASSATLQLVLERIMSQSVSFLVVSVAIQFEIIH</sequence>
<evidence type="ECO:0008006" key="5">
    <source>
        <dbReference type="Google" id="ProtNLM"/>
    </source>
</evidence>
<accession>A0AAP0C8P6</accession>
<feature type="region of interest" description="Disordered" evidence="1">
    <location>
        <begin position="1"/>
        <end position="30"/>
    </location>
</feature>
<gene>
    <name evidence="3" type="ORF">SSX86_018153</name>
    <name evidence="2" type="ORF">SSX86_032035</name>
</gene>
<evidence type="ECO:0000256" key="1">
    <source>
        <dbReference type="SAM" id="MobiDB-lite"/>
    </source>
</evidence>
<dbReference type="Proteomes" id="UP001408789">
    <property type="component" value="Unassembled WGS sequence"/>
</dbReference>
<dbReference type="AlphaFoldDB" id="A0AAP0C8P6"/>
<comment type="caution">
    <text evidence="2">The sequence shown here is derived from an EMBL/GenBank/DDBJ whole genome shotgun (WGS) entry which is preliminary data.</text>
</comment>
<dbReference type="EMBL" id="JBCNJP010000019">
    <property type="protein sequence ID" value="KAK9060973.1"/>
    <property type="molecule type" value="Genomic_DNA"/>
</dbReference>
<evidence type="ECO:0000313" key="3">
    <source>
        <dbReference type="EMBL" id="KAK9060973.1"/>
    </source>
</evidence>
<organism evidence="2 4">
    <name type="scientific">Deinandra increscens subsp. villosa</name>
    <dbReference type="NCBI Taxonomy" id="3103831"/>
    <lineage>
        <taxon>Eukaryota</taxon>
        <taxon>Viridiplantae</taxon>
        <taxon>Streptophyta</taxon>
        <taxon>Embryophyta</taxon>
        <taxon>Tracheophyta</taxon>
        <taxon>Spermatophyta</taxon>
        <taxon>Magnoliopsida</taxon>
        <taxon>eudicotyledons</taxon>
        <taxon>Gunneridae</taxon>
        <taxon>Pentapetalae</taxon>
        <taxon>asterids</taxon>
        <taxon>campanulids</taxon>
        <taxon>Asterales</taxon>
        <taxon>Asteraceae</taxon>
        <taxon>Asteroideae</taxon>
        <taxon>Heliantheae alliance</taxon>
        <taxon>Madieae</taxon>
        <taxon>Madiinae</taxon>
        <taxon>Deinandra</taxon>
    </lineage>
</organism>
<dbReference type="EMBL" id="JBCNJP010008962">
    <property type="protein sequence ID" value="KAK9048997.1"/>
    <property type="molecule type" value="Genomic_DNA"/>
</dbReference>
<evidence type="ECO:0000313" key="2">
    <source>
        <dbReference type="EMBL" id="KAK9048997.1"/>
    </source>
</evidence>
<protein>
    <recommendedName>
        <fullName evidence="5">VAN3-binding protein-like auxin canalisation domain-containing protein</fullName>
    </recommendedName>
</protein>
<feature type="compositionally biased region" description="Polar residues" evidence="1">
    <location>
        <begin position="1"/>
        <end position="12"/>
    </location>
</feature>
<evidence type="ECO:0000313" key="4">
    <source>
        <dbReference type="Proteomes" id="UP001408789"/>
    </source>
</evidence>
<reference evidence="2 4" key="1">
    <citation type="submission" date="2024-04" db="EMBL/GenBank/DDBJ databases">
        <title>The reference genome of an endangered Asteraceae, Deinandra increscens subsp. villosa, native to the Central Coast of California.</title>
        <authorList>
            <person name="Guilliams M."/>
            <person name="Hasenstab-Lehman K."/>
            <person name="Meyer R."/>
            <person name="Mcevoy S."/>
        </authorList>
    </citation>
    <scope>NUCLEOTIDE SEQUENCE [LARGE SCALE GENOMIC DNA]</scope>
    <source>
        <tissue evidence="2">Leaf</tissue>
    </source>
</reference>
<name>A0AAP0C8P6_9ASTR</name>
<proteinExistence type="predicted"/>
<keyword evidence="4" id="KW-1185">Reference proteome</keyword>